<dbReference type="GeneID" id="110985046"/>
<dbReference type="KEGG" id="aplc:110985046"/>
<organism evidence="12 13">
    <name type="scientific">Acanthaster planci</name>
    <name type="common">Crown-of-thorns starfish</name>
    <dbReference type="NCBI Taxonomy" id="133434"/>
    <lineage>
        <taxon>Eukaryota</taxon>
        <taxon>Metazoa</taxon>
        <taxon>Echinodermata</taxon>
        <taxon>Eleutherozoa</taxon>
        <taxon>Asterozoa</taxon>
        <taxon>Asteroidea</taxon>
        <taxon>Valvatacea</taxon>
        <taxon>Valvatida</taxon>
        <taxon>Acanthasteridae</taxon>
        <taxon>Acanthaster</taxon>
    </lineage>
</organism>
<protein>
    <recommendedName>
        <fullName evidence="3 8">60S ribosomal export protein NMD3</fullName>
    </recommendedName>
</protein>
<evidence type="ECO:0000256" key="1">
    <source>
        <dbReference type="ARBA" id="ARBA00002269"/>
    </source>
</evidence>
<reference evidence="13" key="1">
    <citation type="submission" date="2025-08" db="UniProtKB">
        <authorList>
            <consortium name="RefSeq"/>
        </authorList>
    </citation>
    <scope>IDENTIFICATION</scope>
</reference>
<evidence type="ECO:0000256" key="5">
    <source>
        <dbReference type="ARBA" id="ARBA00022490"/>
    </source>
</evidence>
<evidence type="ECO:0000313" key="13">
    <source>
        <dbReference type="RefSeq" id="XP_022101451.1"/>
    </source>
</evidence>
<evidence type="ECO:0000259" key="10">
    <source>
        <dbReference type="Pfam" id="PF21192"/>
    </source>
</evidence>
<comment type="function">
    <text evidence="1 8">Acts as an adapter for the XPO1/CRM1-mediated export of the 60S ribosomal subunit.</text>
</comment>
<dbReference type="Proteomes" id="UP000694845">
    <property type="component" value="Unplaced"/>
</dbReference>
<keyword evidence="5 8" id="KW-0963">Cytoplasm</keyword>
<feature type="domain" description="Nmd3 N-terminal" evidence="9">
    <location>
        <begin position="17"/>
        <end position="245"/>
    </location>
</feature>
<evidence type="ECO:0000256" key="3">
    <source>
        <dbReference type="ARBA" id="ARBA00017035"/>
    </source>
</evidence>
<keyword evidence="4 8" id="KW-0813">Transport</keyword>
<dbReference type="Pfam" id="PF21193">
    <property type="entry name" value="NMD_SH3"/>
    <property type="match status" value="1"/>
</dbReference>
<dbReference type="GO" id="GO:0005634">
    <property type="term" value="C:nucleus"/>
    <property type="evidence" value="ECO:0007669"/>
    <property type="project" value="UniProtKB-SubCell"/>
</dbReference>
<dbReference type="Pfam" id="PF04981">
    <property type="entry name" value="NMD3"/>
    <property type="match status" value="1"/>
</dbReference>
<dbReference type="InterPro" id="IPR039768">
    <property type="entry name" value="Nmd3"/>
</dbReference>
<accession>A0A8B7ZE19</accession>
<evidence type="ECO:0000259" key="11">
    <source>
        <dbReference type="Pfam" id="PF21193"/>
    </source>
</evidence>
<dbReference type="InterPro" id="IPR048898">
    <property type="entry name" value="OB_NMD3"/>
</dbReference>
<evidence type="ECO:0000256" key="2">
    <source>
        <dbReference type="ARBA" id="ARBA00009794"/>
    </source>
</evidence>
<dbReference type="InterPro" id="IPR007064">
    <property type="entry name" value="Nmd3_N"/>
</dbReference>
<evidence type="ECO:0000313" key="12">
    <source>
        <dbReference type="Proteomes" id="UP000694845"/>
    </source>
</evidence>
<dbReference type="PANTHER" id="PTHR12746:SF2">
    <property type="entry name" value="60S RIBOSOMAL EXPORT PROTEIN NMD3"/>
    <property type="match status" value="1"/>
</dbReference>
<sequence length="516" mass="59375">MEYLEQNLTSTQGIILCCQCGTPIQPNPANMCVACLRTQVDITEGIPKQAVLYFCKSCERYLQPPAQWIKCALESRELLAICLKKLKGLSKVRLVDAGFIWTEPHSRRIKLKLSIQREVMGGAVLEQVFVVEFVVQTQMCPDCHRVEAKDFWKAVVQLRQKTSHKKTFLYLEQLILRHNVHVNTLNIKQHDGGLDFYYATKDHGSKMVDFLMGVVPCRYKTSQQLISHDVHNNTYNYKYTFSVEIVPICKDNVVCLPKKLARSLGNIGQICVCTRVTAAVQLIDPLSLQVAEIPATTYWRSPFNSLCEPKQLTEYTVLQVERIEEKERRHVAGEGSRSNKHLLADVWVMRTQDLGVCDTQYHCRSHLGHLLTAGDLVMGFDFTRTNVNDANLDQVRSDVLPDVVLIKKYYGDRQKRHRKRNWKLRTLRKDEEGLDPDKADRDYIGFLEDLEEDADYRKNVNIYKDRKKEVVVESSDDDDAPRISLQEMLDDLHLTDDDEERHQVAMQDEATAVATQ</sequence>
<dbReference type="GO" id="GO:0000055">
    <property type="term" value="P:ribosomal large subunit export from nucleus"/>
    <property type="evidence" value="ECO:0007669"/>
    <property type="project" value="TreeGrafter"/>
</dbReference>
<keyword evidence="12" id="KW-1185">Reference proteome</keyword>
<comment type="subcellular location">
    <subcellularLocation>
        <location evidence="8">Cytoplasm</location>
    </subcellularLocation>
    <subcellularLocation>
        <location evidence="8">Nucleus</location>
    </subcellularLocation>
</comment>
<keyword evidence="6 8" id="KW-0653">Protein transport</keyword>
<keyword evidence="7 8" id="KW-0539">Nucleus</keyword>
<dbReference type="OrthoDB" id="203821at2759"/>
<dbReference type="CTD" id="51068"/>
<name>A0A8B7ZE19_ACAPL</name>
<evidence type="ECO:0000256" key="7">
    <source>
        <dbReference type="ARBA" id="ARBA00023242"/>
    </source>
</evidence>
<dbReference type="AlphaFoldDB" id="A0A8B7ZE19"/>
<dbReference type="GO" id="GO:0015031">
    <property type="term" value="P:protein transport"/>
    <property type="evidence" value="ECO:0007669"/>
    <property type="project" value="UniProtKB-KW"/>
</dbReference>
<dbReference type="GO" id="GO:0043023">
    <property type="term" value="F:ribosomal large subunit binding"/>
    <property type="evidence" value="ECO:0007669"/>
    <property type="project" value="InterPro"/>
</dbReference>
<dbReference type="RefSeq" id="XP_022101451.1">
    <property type="nucleotide sequence ID" value="XM_022245759.1"/>
</dbReference>
<dbReference type="InterPro" id="IPR048899">
    <property type="entry name" value="NMD_SH3"/>
</dbReference>
<evidence type="ECO:0000256" key="4">
    <source>
        <dbReference type="ARBA" id="ARBA00022448"/>
    </source>
</evidence>
<dbReference type="GO" id="GO:0005737">
    <property type="term" value="C:cytoplasm"/>
    <property type="evidence" value="ECO:0007669"/>
    <property type="project" value="UniProtKB-SubCell"/>
</dbReference>
<feature type="domain" description="60S ribosomal export protein NMD3 OB-fold" evidence="10">
    <location>
        <begin position="312"/>
        <end position="408"/>
    </location>
</feature>
<dbReference type="Pfam" id="PF21192">
    <property type="entry name" value="OB_NMD3"/>
    <property type="match status" value="1"/>
</dbReference>
<evidence type="ECO:0000256" key="8">
    <source>
        <dbReference type="RuleBase" id="RU364108"/>
    </source>
</evidence>
<gene>
    <name evidence="13" type="primary">LOC110985046</name>
</gene>
<evidence type="ECO:0000259" key="9">
    <source>
        <dbReference type="Pfam" id="PF04981"/>
    </source>
</evidence>
<evidence type="ECO:0000256" key="6">
    <source>
        <dbReference type="ARBA" id="ARBA00022927"/>
    </source>
</evidence>
<dbReference type="OMA" id="VILVRKH"/>
<dbReference type="PANTHER" id="PTHR12746">
    <property type="entry name" value="NONSENSE-MEDIATED MRNA DECAY PROTEIN 3"/>
    <property type="match status" value="1"/>
</dbReference>
<comment type="similarity">
    <text evidence="2 8">Belongs to the NMD3 family.</text>
</comment>
<feature type="domain" description="60S ribosomal export protein NMD3 SH3" evidence="11">
    <location>
        <begin position="248"/>
        <end position="295"/>
    </location>
</feature>
<proteinExistence type="inferred from homology"/>